<evidence type="ECO:0000313" key="27">
    <source>
        <dbReference type="EMBL" id="MDO6423181.1"/>
    </source>
</evidence>
<evidence type="ECO:0000256" key="15">
    <source>
        <dbReference type="ARBA" id="ARBA00023251"/>
    </source>
</evidence>
<reference evidence="27" key="1">
    <citation type="submission" date="2023-07" db="EMBL/GenBank/DDBJ databases">
        <title>Genome content predicts the carbon catabolic preferences of heterotrophic bacteria.</title>
        <authorList>
            <person name="Gralka M."/>
        </authorList>
    </citation>
    <scope>NUCLEOTIDE SEQUENCE</scope>
    <source>
        <strain evidence="27">I3M17_2</strain>
    </source>
</reference>
<dbReference type="GO" id="GO:0009002">
    <property type="term" value="F:serine-type D-Ala-D-Ala carboxypeptidase activity"/>
    <property type="evidence" value="ECO:0007669"/>
    <property type="project" value="UniProtKB-EC"/>
</dbReference>
<dbReference type="FunFam" id="1.10.3810.10:FF:000001">
    <property type="entry name" value="Penicillin-binding protein 1A"/>
    <property type="match status" value="1"/>
</dbReference>
<dbReference type="PANTHER" id="PTHR32282:SF11">
    <property type="entry name" value="PENICILLIN-BINDING PROTEIN 1B"/>
    <property type="match status" value="1"/>
</dbReference>
<dbReference type="AlphaFoldDB" id="A0AAW7X8N8"/>
<evidence type="ECO:0000256" key="17">
    <source>
        <dbReference type="ARBA" id="ARBA00023316"/>
    </source>
</evidence>
<dbReference type="Pfam" id="PF00905">
    <property type="entry name" value="Transpeptidase"/>
    <property type="match status" value="1"/>
</dbReference>
<comment type="catalytic activity">
    <reaction evidence="20">
        <text>[GlcNAc-(1-&gt;4)-Mur2Ac(oyl-L-Ala-gamma-D-Glu-L-Lys-D-Ala-D-Ala)](n)-di-trans,octa-cis-undecaprenyl diphosphate + beta-D-GlcNAc-(1-&gt;4)-Mur2Ac(oyl-L-Ala-gamma-D-Glu-L-Lys-D-Ala-D-Ala)-di-trans,octa-cis-undecaprenyl diphosphate = [GlcNAc-(1-&gt;4)-Mur2Ac(oyl-L-Ala-gamma-D-Glu-L-Lys-D-Ala-D-Ala)](n+1)-di-trans,octa-cis-undecaprenyl diphosphate + di-trans,octa-cis-undecaprenyl diphosphate + H(+)</text>
        <dbReference type="Rhea" id="RHEA:23708"/>
        <dbReference type="Rhea" id="RHEA-COMP:9602"/>
        <dbReference type="Rhea" id="RHEA-COMP:9603"/>
        <dbReference type="ChEBI" id="CHEBI:15378"/>
        <dbReference type="ChEBI" id="CHEBI:58405"/>
        <dbReference type="ChEBI" id="CHEBI:60033"/>
        <dbReference type="ChEBI" id="CHEBI:78435"/>
        <dbReference type="EC" id="2.4.99.28"/>
    </reaction>
</comment>
<dbReference type="GO" id="GO:0008360">
    <property type="term" value="P:regulation of cell shape"/>
    <property type="evidence" value="ECO:0007669"/>
    <property type="project" value="UniProtKB-KW"/>
</dbReference>
<evidence type="ECO:0000256" key="21">
    <source>
        <dbReference type="NCBIfam" id="TIGR02071"/>
    </source>
</evidence>
<evidence type="ECO:0000259" key="25">
    <source>
        <dbReference type="Pfam" id="PF00912"/>
    </source>
</evidence>
<dbReference type="Pfam" id="PF00912">
    <property type="entry name" value="Transgly"/>
    <property type="match status" value="1"/>
</dbReference>
<evidence type="ECO:0000256" key="16">
    <source>
        <dbReference type="ARBA" id="ARBA00023268"/>
    </source>
</evidence>
<evidence type="ECO:0000256" key="3">
    <source>
        <dbReference type="ARBA" id="ARBA00004752"/>
    </source>
</evidence>
<keyword evidence="23" id="KW-1133">Transmembrane helix</keyword>
<evidence type="ECO:0000256" key="2">
    <source>
        <dbReference type="ARBA" id="ARBA00004370"/>
    </source>
</evidence>
<dbReference type="PANTHER" id="PTHR32282">
    <property type="entry name" value="BINDING PROTEIN TRANSPEPTIDASE, PUTATIVE-RELATED"/>
    <property type="match status" value="1"/>
</dbReference>
<keyword evidence="17 22" id="KW-0961">Cell wall biogenesis/degradation</keyword>
<keyword evidence="9 22" id="KW-0328">Glycosyltransferase</keyword>
<organism evidence="27 28">
    <name type="scientific">Saccharophagus degradans</name>
    <dbReference type="NCBI Taxonomy" id="86304"/>
    <lineage>
        <taxon>Bacteria</taxon>
        <taxon>Pseudomonadati</taxon>
        <taxon>Pseudomonadota</taxon>
        <taxon>Gammaproteobacteria</taxon>
        <taxon>Cellvibrionales</taxon>
        <taxon>Cellvibrionaceae</taxon>
        <taxon>Saccharophagus</taxon>
    </lineage>
</organism>
<dbReference type="Pfam" id="PF14814">
    <property type="entry name" value="UB2H"/>
    <property type="match status" value="1"/>
</dbReference>
<protein>
    <recommendedName>
        <fullName evidence="6 21">Penicillin-binding protein 1B</fullName>
        <shortName evidence="22">PBP-1b</shortName>
        <shortName evidence="22">PBP1b</shortName>
    </recommendedName>
    <alternativeName>
        <fullName evidence="18 22">Murein polymerase</fullName>
    </alternativeName>
</protein>
<dbReference type="InterPro" id="IPR028166">
    <property type="entry name" value="UB2H"/>
</dbReference>
<evidence type="ECO:0000256" key="13">
    <source>
        <dbReference type="ARBA" id="ARBA00022984"/>
    </source>
</evidence>
<comment type="function">
    <text evidence="1 22">Cell wall formation. Synthesis of cross-linked peptidoglycan from the lipid intermediates. The enzyme has a penicillin-insensitive transglycosylase N-terminal domain (formation of linear glycan strands) and a penicillin-sensitive transpeptidase C-terminal domain (cross-linking of the peptide subunits).</text>
</comment>
<evidence type="ECO:0000256" key="5">
    <source>
        <dbReference type="ARBA" id="ARBA00007739"/>
    </source>
</evidence>
<keyword evidence="16" id="KW-0511">Multifunctional enzyme</keyword>
<name>A0AAW7X8N8_9GAMM</name>
<comment type="catalytic activity">
    <reaction evidence="19">
        <text>Preferential cleavage: (Ac)2-L-Lys-D-Ala-|-D-Ala. Also transpeptidation of peptidyl-alanyl moieties that are N-acyl substituents of D-alanine.</text>
        <dbReference type="EC" id="3.4.16.4"/>
    </reaction>
</comment>
<evidence type="ECO:0000256" key="8">
    <source>
        <dbReference type="ARBA" id="ARBA00022645"/>
    </source>
</evidence>
<dbReference type="GO" id="GO:0008658">
    <property type="term" value="F:penicillin binding"/>
    <property type="evidence" value="ECO:0007669"/>
    <property type="project" value="UniProtKB-UniRule"/>
</dbReference>
<feature type="domain" description="Penicillin-binding protein transpeptidase" evidence="24">
    <location>
        <begin position="433"/>
        <end position="696"/>
    </location>
</feature>
<evidence type="ECO:0000313" key="28">
    <source>
        <dbReference type="Proteomes" id="UP001169760"/>
    </source>
</evidence>
<feature type="transmembrane region" description="Helical" evidence="23">
    <location>
        <begin position="24"/>
        <end position="45"/>
    </location>
</feature>
<evidence type="ECO:0000256" key="20">
    <source>
        <dbReference type="ARBA" id="ARBA00049902"/>
    </source>
</evidence>
<evidence type="ECO:0000256" key="10">
    <source>
        <dbReference type="ARBA" id="ARBA00022679"/>
    </source>
</evidence>
<dbReference type="GO" id="GO:0030288">
    <property type="term" value="C:outer membrane-bounded periplasmic space"/>
    <property type="evidence" value="ECO:0007669"/>
    <property type="project" value="TreeGrafter"/>
</dbReference>
<dbReference type="InterPro" id="IPR011813">
    <property type="entry name" value="PBP_1b"/>
</dbReference>
<dbReference type="GO" id="GO:0071555">
    <property type="term" value="P:cell wall organization"/>
    <property type="evidence" value="ECO:0007669"/>
    <property type="project" value="UniProtKB-KW"/>
</dbReference>
<proteinExistence type="inferred from homology"/>
<evidence type="ECO:0000256" key="4">
    <source>
        <dbReference type="ARBA" id="ARBA00007090"/>
    </source>
</evidence>
<keyword evidence="8" id="KW-0121">Carboxypeptidase</keyword>
<feature type="domain" description="Glycosyl transferase family 51" evidence="25">
    <location>
        <begin position="168"/>
        <end position="338"/>
    </location>
</feature>
<comment type="similarity">
    <text evidence="4 22">In the C-terminal section; belongs to the transpeptidase family.</text>
</comment>
<evidence type="ECO:0000256" key="12">
    <source>
        <dbReference type="ARBA" id="ARBA00022960"/>
    </source>
</evidence>
<evidence type="ECO:0000256" key="6">
    <source>
        <dbReference type="ARBA" id="ARBA00018637"/>
    </source>
</evidence>
<evidence type="ECO:0000256" key="14">
    <source>
        <dbReference type="ARBA" id="ARBA00023136"/>
    </source>
</evidence>
<keyword evidence="8" id="KW-0645">Protease</keyword>
<comment type="subcellular location">
    <subcellularLocation>
        <location evidence="2">Membrane</location>
    </subcellularLocation>
</comment>
<keyword evidence="14 23" id="KW-0472">Membrane</keyword>
<evidence type="ECO:0000256" key="1">
    <source>
        <dbReference type="ARBA" id="ARBA00002624"/>
    </source>
</evidence>
<evidence type="ECO:0000259" key="24">
    <source>
        <dbReference type="Pfam" id="PF00905"/>
    </source>
</evidence>
<dbReference type="NCBIfam" id="TIGR02071">
    <property type="entry name" value="PBP_1b"/>
    <property type="match status" value="1"/>
</dbReference>
<evidence type="ECO:0000256" key="19">
    <source>
        <dbReference type="ARBA" id="ARBA00034000"/>
    </source>
</evidence>
<gene>
    <name evidence="27" type="primary">mrcB</name>
    <name evidence="27" type="ORF">Q4521_11910</name>
</gene>
<evidence type="ECO:0000256" key="18">
    <source>
        <dbReference type="ARBA" id="ARBA00032454"/>
    </source>
</evidence>
<dbReference type="GO" id="GO:0009274">
    <property type="term" value="C:peptidoglycan-based cell wall"/>
    <property type="evidence" value="ECO:0007669"/>
    <property type="project" value="UniProtKB-UniRule"/>
</dbReference>
<evidence type="ECO:0000256" key="7">
    <source>
        <dbReference type="ARBA" id="ARBA00022475"/>
    </source>
</evidence>
<dbReference type="GO" id="GO:0009252">
    <property type="term" value="P:peptidoglycan biosynthetic process"/>
    <property type="evidence" value="ECO:0007669"/>
    <property type="project" value="UniProtKB-UniRule"/>
</dbReference>
<comment type="similarity">
    <text evidence="5 22">In the N-terminal section; belongs to the glycosyltransferase 51 family.</text>
</comment>
<keyword evidence="12 22" id="KW-0133">Cell shape</keyword>
<keyword evidence="13 22" id="KW-0573">Peptidoglycan synthesis</keyword>
<comment type="pathway">
    <text evidence="3 22">Cell wall biogenesis; peptidoglycan biosynthesis.</text>
</comment>
<sequence length="777" mass="87617">MPRKTSPRKAQPRKTHRRPLWRRLLRIVFLLGVGFSIPFSIYLVYLDRIVVQQFEGKRFALPAKVYARPLELYVGQKINADVLQAELKELGYKPVENVVLAGQFSRTRDQFEIYIRPFTFWDGEQQASHIQLTLNNGQVRSLKNKSELAPLNLVRLDPITIGGIYPNHGEDRELVRLRQVPQVLIDALIAVEDRRYYQHHGVDPKAILRAATTLITSERVQGGSTITQQLIKNFFLTRERTIERKVKEMLMAILLELHFSKDDILETYLNEVYFGQDRNRAIHGFGLASQFYFSRPIEHLEPHQAALLVGMLKGPAYYNPRQHPKRATERRNLVLNALADQNYISDSTYRQQVLQPLVISELPGLGQSRHPAFMQLVVRQLKRDYRETDLQSEGLRIFTTLDPYEQKVAEQQLTKNLQQLEKARSLPHSHLQGAVIIANVHDGEVKAVVGGRDSNYQGFNRALDASRQIGSLIKPAIYLTALADIEHYNLATPLDDSPFEWSEPGIEPWRPQNYDHEFHGTVPLWLALAKSYNVSAARLGTQIGVDNVMRTVANLGVEKSLPTYASSLLGTVHLTPYEITQMYHTIASGGFKTPFRAIREVTTVNGAPLNRYNLSVEQVVTPTANHLIVAGLQQVVARGTGTGVLNYIAGDIHAAGKTGTTDDLRDSWFAGFTGNRVAVVWVGNDKNEPIKLTGASGALRIWGDIMKNLSLEPLNAAVPENVDYVPISHRDGFVARDNCNNTFTLPFHTKSLPDADYCGAKTGRKVKSWFNKLFGKD</sequence>
<dbReference type="GO" id="GO:0016020">
    <property type="term" value="C:membrane"/>
    <property type="evidence" value="ECO:0007669"/>
    <property type="project" value="UniProtKB-SubCell"/>
</dbReference>
<feature type="domain" description="Bifunctional transglycosylase second" evidence="26">
    <location>
        <begin position="72"/>
        <end position="156"/>
    </location>
</feature>
<comment type="caution">
    <text evidence="27">The sequence shown here is derived from an EMBL/GenBank/DDBJ whole genome shotgun (WGS) entry which is preliminary data.</text>
</comment>
<dbReference type="InterPro" id="IPR001264">
    <property type="entry name" value="Glyco_trans_51"/>
</dbReference>
<dbReference type="Proteomes" id="UP001169760">
    <property type="component" value="Unassembled WGS sequence"/>
</dbReference>
<keyword evidence="7" id="KW-1003">Cell membrane</keyword>
<dbReference type="PIRSF" id="PIRSF002799">
    <property type="entry name" value="PBP_1b"/>
    <property type="match status" value="1"/>
</dbReference>
<dbReference type="GO" id="GO:0046677">
    <property type="term" value="P:response to antibiotic"/>
    <property type="evidence" value="ECO:0007669"/>
    <property type="project" value="UniProtKB-UniRule"/>
</dbReference>
<accession>A0AAW7X8N8</accession>
<dbReference type="GO" id="GO:0008955">
    <property type="term" value="F:peptidoglycan glycosyltransferase activity"/>
    <property type="evidence" value="ECO:0007669"/>
    <property type="project" value="UniProtKB-UniRule"/>
</dbReference>
<keyword evidence="10 22" id="KW-0808">Transferase</keyword>
<evidence type="ECO:0000256" key="9">
    <source>
        <dbReference type="ARBA" id="ARBA00022676"/>
    </source>
</evidence>
<evidence type="ECO:0000259" key="26">
    <source>
        <dbReference type="Pfam" id="PF14814"/>
    </source>
</evidence>
<dbReference type="EMBL" id="JAUOPB010000008">
    <property type="protein sequence ID" value="MDO6423181.1"/>
    <property type="molecule type" value="Genomic_DNA"/>
</dbReference>
<dbReference type="RefSeq" id="WP_216063076.1">
    <property type="nucleotide sequence ID" value="NZ_JAHKPP010000008.1"/>
</dbReference>
<keyword evidence="15" id="KW-0046">Antibiotic resistance</keyword>
<dbReference type="InterPro" id="IPR001460">
    <property type="entry name" value="PCN-bd_Tpept"/>
</dbReference>
<dbReference type="InterPro" id="IPR050396">
    <property type="entry name" value="Glycosyltr_51/Transpeptidase"/>
</dbReference>
<evidence type="ECO:0000256" key="22">
    <source>
        <dbReference type="PIRNR" id="PIRNR002799"/>
    </source>
</evidence>
<evidence type="ECO:0000256" key="11">
    <source>
        <dbReference type="ARBA" id="ARBA00022801"/>
    </source>
</evidence>
<evidence type="ECO:0000256" key="23">
    <source>
        <dbReference type="SAM" id="Phobius"/>
    </source>
</evidence>
<keyword evidence="11" id="KW-0378">Hydrolase</keyword>
<keyword evidence="23" id="KW-0812">Transmembrane</keyword>
<dbReference type="NCBIfam" id="TIGR02074">
    <property type="entry name" value="PBP_1a_fam"/>
    <property type="match status" value="1"/>
</dbReference>